<accession>A0AB36NXY4</accession>
<protein>
    <submittedName>
        <fullName evidence="2">Protein involved in gliding motility SprC</fullName>
    </submittedName>
</protein>
<reference evidence="1 4" key="1">
    <citation type="submission" date="2016-11" db="EMBL/GenBank/DDBJ databases">
        <title>Whole genomes of Flavobacteriaceae.</title>
        <authorList>
            <person name="Stine C."/>
            <person name="Li C."/>
            <person name="Tadesse D."/>
        </authorList>
    </citation>
    <scope>NUCLEOTIDE SEQUENCE [LARGE SCALE GENOMIC DNA]</scope>
    <source>
        <strain evidence="1 4">ATCC 19366</strain>
    </source>
</reference>
<dbReference type="RefSeq" id="WP_073394418.1">
    <property type="nucleotide sequence ID" value="NZ_FRBX01000002.1"/>
</dbReference>
<reference evidence="2 3" key="2">
    <citation type="submission" date="2016-11" db="EMBL/GenBank/DDBJ databases">
        <authorList>
            <person name="Varghese N."/>
            <person name="Submissions S."/>
        </authorList>
    </citation>
    <scope>NUCLEOTIDE SEQUENCE [LARGE SCALE GENOMIC DNA]</scope>
    <source>
        <strain evidence="2 3">DSM 6368</strain>
    </source>
</reference>
<sequence>MIRKITLSFTKYFFLFSFLFIAKSNLHAQAPIIVPQQLEAGLDRFCAGASFNEYKATFTYLDFPAGTTFQIEFSDPSGSFTQNTMIAREISVSDPGATQKTIRFAVPEELIGSDTYSMRVKSSTGVVSQRIKNSVGETSFGVFFKSYEGAFYINNKNTEATICAGSSMTLTVFNETPNVKTSSPANYPNLKYKWFKDNVLIAGQTGLSLVINAPGEYYSQIEYGVCTEPNTSSNRVNVVSSGSGSAAVINSSLGNPFCANGSGTVLTATSGNSYVWKRNGQAIPGSTRSITANESGLYTVDVDFGGCIATGSIDLKSNGFNASIDVPVSPEINRIEEGETLNVSVTTDATSPTFEWYFNGTLINGATTNSYLVAVTGNYKVKISQSSGCLASTEFEFRVSGPSAPSTVIPNIIKLSGLNPYWNIPNEYKNTNTKVMIISSNGDMVLDVVDYQGDWPQTSIDFKNVNPVYYYVIKGDAGEKKGSITVIK</sequence>
<evidence type="ECO:0000313" key="1">
    <source>
        <dbReference type="EMBL" id="OXB02666.1"/>
    </source>
</evidence>
<dbReference type="AlphaFoldDB" id="A0AB36NXY4"/>
<evidence type="ECO:0000313" key="3">
    <source>
        <dbReference type="Proteomes" id="UP000184216"/>
    </source>
</evidence>
<dbReference type="Gene3D" id="2.60.40.10">
    <property type="entry name" value="Immunoglobulins"/>
    <property type="match status" value="2"/>
</dbReference>
<comment type="caution">
    <text evidence="1">The sequence shown here is derived from an EMBL/GenBank/DDBJ whole genome shotgun (WGS) entry which is preliminary data.</text>
</comment>
<name>A0AB36NXY4_9FLAO</name>
<keyword evidence="3" id="KW-1185">Reference proteome</keyword>
<dbReference type="Proteomes" id="UP000184216">
    <property type="component" value="Unassembled WGS sequence"/>
</dbReference>
<evidence type="ECO:0000313" key="4">
    <source>
        <dbReference type="Proteomes" id="UP000198431"/>
    </source>
</evidence>
<dbReference type="EMBL" id="MUHB01000016">
    <property type="protein sequence ID" value="OXB02666.1"/>
    <property type="molecule type" value="Genomic_DNA"/>
</dbReference>
<dbReference type="Proteomes" id="UP000198431">
    <property type="component" value="Unassembled WGS sequence"/>
</dbReference>
<evidence type="ECO:0000313" key="2">
    <source>
        <dbReference type="EMBL" id="SHL94773.1"/>
    </source>
</evidence>
<organism evidence="1 4">
    <name type="scientific">Flavobacterium pectinovorum</name>
    <dbReference type="NCBI Taxonomy" id="29533"/>
    <lineage>
        <taxon>Bacteria</taxon>
        <taxon>Pseudomonadati</taxon>
        <taxon>Bacteroidota</taxon>
        <taxon>Flavobacteriia</taxon>
        <taxon>Flavobacteriales</taxon>
        <taxon>Flavobacteriaceae</taxon>
        <taxon>Flavobacterium</taxon>
    </lineage>
</organism>
<dbReference type="InterPro" id="IPR013783">
    <property type="entry name" value="Ig-like_fold"/>
</dbReference>
<proteinExistence type="predicted"/>
<dbReference type="EMBL" id="FRBX01000002">
    <property type="protein sequence ID" value="SHL94773.1"/>
    <property type="molecule type" value="Genomic_DNA"/>
</dbReference>
<gene>
    <name evidence="1" type="ORF">B0A72_15900</name>
    <name evidence="2" type="ORF">SAMN05444387_1515</name>
</gene>